<dbReference type="Proteomes" id="UP000800235">
    <property type="component" value="Unassembled WGS sequence"/>
</dbReference>
<name>A0A9P4NYA1_9PEZI</name>
<dbReference type="OrthoDB" id="5327821at2759"/>
<comment type="similarity">
    <text evidence="2 10">Belongs to the ROT1 family.</text>
</comment>
<keyword evidence="13" id="KW-1185">Reference proteome</keyword>
<keyword evidence="8 10" id="KW-0472">Membrane</keyword>
<dbReference type="EMBL" id="MU007020">
    <property type="protein sequence ID" value="KAF2433488.1"/>
    <property type="molecule type" value="Genomic_DNA"/>
</dbReference>
<dbReference type="AlphaFoldDB" id="A0A9P4NYA1"/>
<comment type="function">
    <text evidence="9 10">Required for normal levels of the cell wall 1,6-beta-glucan. Involved in a protein folding machinery chaperoning proteins acting in various physiological processes including cell wall synthesis and lysis of autophagic bodies.</text>
</comment>
<evidence type="ECO:0000256" key="6">
    <source>
        <dbReference type="ARBA" id="ARBA00022824"/>
    </source>
</evidence>
<evidence type="ECO:0000256" key="5">
    <source>
        <dbReference type="ARBA" id="ARBA00022729"/>
    </source>
</evidence>
<comment type="caution">
    <text evidence="12">The sequence shown here is derived from an EMBL/GenBank/DDBJ whole genome shotgun (WGS) entry which is preliminary data.</text>
</comment>
<gene>
    <name evidence="12" type="ORF">EJ08DRAFT_647185</name>
</gene>
<evidence type="ECO:0000313" key="12">
    <source>
        <dbReference type="EMBL" id="KAF2433488.1"/>
    </source>
</evidence>
<dbReference type="InterPro" id="IPR019623">
    <property type="entry name" value="Rot1"/>
</dbReference>
<keyword evidence="5 11" id="KW-0732">Signal</keyword>
<feature type="signal peptide" evidence="11">
    <location>
        <begin position="1"/>
        <end position="18"/>
    </location>
</feature>
<feature type="chain" id="PRO_5040149459" description="Protein ROT1" evidence="11">
    <location>
        <begin position="19"/>
        <end position="235"/>
    </location>
</feature>
<accession>A0A9P4NYA1</accession>
<keyword evidence="6 10" id="KW-0256">Endoplasmic reticulum</keyword>
<organism evidence="12 13">
    <name type="scientific">Tothia fuscella</name>
    <dbReference type="NCBI Taxonomy" id="1048955"/>
    <lineage>
        <taxon>Eukaryota</taxon>
        <taxon>Fungi</taxon>
        <taxon>Dikarya</taxon>
        <taxon>Ascomycota</taxon>
        <taxon>Pezizomycotina</taxon>
        <taxon>Dothideomycetes</taxon>
        <taxon>Pleosporomycetidae</taxon>
        <taxon>Venturiales</taxon>
        <taxon>Cylindrosympodiaceae</taxon>
        <taxon>Tothia</taxon>
    </lineage>
</organism>
<keyword evidence="4" id="KW-0812">Transmembrane</keyword>
<dbReference type="PANTHER" id="PTHR28090:SF1">
    <property type="entry name" value="PROTEIN ROT1"/>
    <property type="match status" value="1"/>
</dbReference>
<dbReference type="PANTHER" id="PTHR28090">
    <property type="entry name" value="PROTEIN ROT1"/>
    <property type="match status" value="1"/>
</dbReference>
<evidence type="ECO:0000256" key="2">
    <source>
        <dbReference type="ARBA" id="ARBA00007149"/>
    </source>
</evidence>
<dbReference type="Pfam" id="PF10681">
    <property type="entry name" value="Rot1"/>
    <property type="match status" value="1"/>
</dbReference>
<proteinExistence type="inferred from homology"/>
<evidence type="ECO:0000256" key="9">
    <source>
        <dbReference type="ARBA" id="ARBA00024969"/>
    </source>
</evidence>
<evidence type="ECO:0000313" key="13">
    <source>
        <dbReference type="Proteomes" id="UP000800235"/>
    </source>
</evidence>
<dbReference type="GO" id="GO:0051082">
    <property type="term" value="F:unfolded protein binding"/>
    <property type="evidence" value="ECO:0007669"/>
    <property type="project" value="TreeGrafter"/>
</dbReference>
<evidence type="ECO:0000256" key="4">
    <source>
        <dbReference type="ARBA" id="ARBA00022692"/>
    </source>
</evidence>
<evidence type="ECO:0000256" key="7">
    <source>
        <dbReference type="ARBA" id="ARBA00022989"/>
    </source>
</evidence>
<comment type="subcellular location">
    <subcellularLocation>
        <location evidence="1">Endoplasmic reticulum membrane</location>
        <topology evidence="1">Single-pass type I membrane protein</topology>
    </subcellularLocation>
</comment>
<protein>
    <recommendedName>
        <fullName evidence="3 10">Protein ROT1</fullName>
    </recommendedName>
</protein>
<evidence type="ECO:0000256" key="10">
    <source>
        <dbReference type="PIRNR" id="PIRNR017290"/>
    </source>
</evidence>
<reference evidence="12" key="1">
    <citation type="journal article" date="2020" name="Stud. Mycol.">
        <title>101 Dothideomycetes genomes: a test case for predicting lifestyles and emergence of pathogens.</title>
        <authorList>
            <person name="Haridas S."/>
            <person name="Albert R."/>
            <person name="Binder M."/>
            <person name="Bloem J."/>
            <person name="Labutti K."/>
            <person name="Salamov A."/>
            <person name="Andreopoulos B."/>
            <person name="Baker S."/>
            <person name="Barry K."/>
            <person name="Bills G."/>
            <person name="Bluhm B."/>
            <person name="Cannon C."/>
            <person name="Castanera R."/>
            <person name="Culley D."/>
            <person name="Daum C."/>
            <person name="Ezra D."/>
            <person name="Gonzalez J."/>
            <person name="Henrissat B."/>
            <person name="Kuo A."/>
            <person name="Liang C."/>
            <person name="Lipzen A."/>
            <person name="Lutzoni F."/>
            <person name="Magnuson J."/>
            <person name="Mondo S."/>
            <person name="Nolan M."/>
            <person name="Ohm R."/>
            <person name="Pangilinan J."/>
            <person name="Park H.-J."/>
            <person name="Ramirez L."/>
            <person name="Alfaro M."/>
            <person name="Sun H."/>
            <person name="Tritt A."/>
            <person name="Yoshinaga Y."/>
            <person name="Zwiers L.-H."/>
            <person name="Turgeon B."/>
            <person name="Goodwin S."/>
            <person name="Spatafora J."/>
            <person name="Crous P."/>
            <person name="Grigoriev I."/>
        </authorList>
    </citation>
    <scope>NUCLEOTIDE SEQUENCE</scope>
    <source>
        <strain evidence="12">CBS 130266</strain>
    </source>
</reference>
<sequence>MLLLTGAALIAGASVVAAQVDHGKLTGTWSSKGNYTVTGPGFYDPTKDRLNEPLHPGISYSFTVDGFYESAYYRAIANPVSPTCPKAIMQWQHGKFQKLANGSLVMAPIVEDGRQLTSDPCNYDNSIYTHYNQSELFERYEYLIDPYHNVPRLNLYRFDGSPLPPLYLVYQPPNMLPTTTLHPKTTATGRSKLKRSLGILPPSPVQPTNAWIDADRWWWFGVGVTGLGSFLYFCC</sequence>
<evidence type="ECO:0000256" key="8">
    <source>
        <dbReference type="ARBA" id="ARBA00023136"/>
    </source>
</evidence>
<evidence type="ECO:0000256" key="1">
    <source>
        <dbReference type="ARBA" id="ARBA00004115"/>
    </source>
</evidence>
<keyword evidence="7" id="KW-1133">Transmembrane helix</keyword>
<dbReference type="GO" id="GO:0006458">
    <property type="term" value="P:'de novo' protein folding"/>
    <property type="evidence" value="ECO:0007669"/>
    <property type="project" value="InterPro"/>
</dbReference>
<dbReference type="GO" id="GO:0005789">
    <property type="term" value="C:endoplasmic reticulum membrane"/>
    <property type="evidence" value="ECO:0007669"/>
    <property type="project" value="UniProtKB-SubCell"/>
</dbReference>
<evidence type="ECO:0000256" key="11">
    <source>
        <dbReference type="SAM" id="SignalP"/>
    </source>
</evidence>
<dbReference type="PIRSF" id="PIRSF017290">
    <property type="entry name" value="ROT1_prd"/>
    <property type="match status" value="1"/>
</dbReference>
<evidence type="ECO:0000256" key="3">
    <source>
        <dbReference type="ARBA" id="ARBA00017291"/>
    </source>
</evidence>